<reference evidence="2 3" key="1">
    <citation type="submission" date="2018-08" db="EMBL/GenBank/DDBJ databases">
        <title>Meiothermus terrae DSM 26712 genome sequencing project.</title>
        <authorList>
            <person name="Da Costa M.S."/>
            <person name="Albuquerque L."/>
            <person name="Raposo P."/>
            <person name="Froufe H.J.C."/>
            <person name="Barroso C.S."/>
            <person name="Egas C."/>
        </authorList>
    </citation>
    <scope>NUCLEOTIDE SEQUENCE [LARGE SCALE GENOMIC DNA]</scope>
    <source>
        <strain evidence="2 3">DSM 26712</strain>
    </source>
</reference>
<organism evidence="2 3">
    <name type="scientific">Calidithermus terrae</name>
    <dbReference type="NCBI Taxonomy" id="1408545"/>
    <lineage>
        <taxon>Bacteria</taxon>
        <taxon>Thermotogati</taxon>
        <taxon>Deinococcota</taxon>
        <taxon>Deinococci</taxon>
        <taxon>Thermales</taxon>
        <taxon>Thermaceae</taxon>
        <taxon>Calidithermus</taxon>
    </lineage>
</organism>
<gene>
    <name evidence="2" type="ORF">Mterra_01701</name>
</gene>
<evidence type="ECO:0000313" key="2">
    <source>
        <dbReference type="EMBL" id="RIH85463.1"/>
    </source>
</evidence>
<name>A0A399EPK1_9DEIN</name>
<feature type="region of interest" description="Disordered" evidence="1">
    <location>
        <begin position="76"/>
        <end position="96"/>
    </location>
</feature>
<comment type="caution">
    <text evidence="2">The sequence shown here is derived from an EMBL/GenBank/DDBJ whole genome shotgun (WGS) entry which is preliminary data.</text>
</comment>
<proteinExistence type="predicted"/>
<sequence length="154" mass="17119">MLVLGEVLLLLAVLALTVWVLSTPAPPPQDERLERALAGLRRQQPRLGRALRGMVGSALRYGRELRGLRREMSELERHLAAPQTAGGSAGSTARERLQERYRQLGRTYEEGVELLESLEAELLLWQGPETPKGFAELEALRSSLRELLSRPADG</sequence>
<dbReference type="OrthoDB" id="34518at2"/>
<dbReference type="AlphaFoldDB" id="A0A399EPK1"/>
<dbReference type="Proteomes" id="UP000265715">
    <property type="component" value="Unassembled WGS sequence"/>
</dbReference>
<dbReference type="EMBL" id="QXDL01000058">
    <property type="protein sequence ID" value="RIH85463.1"/>
    <property type="molecule type" value="Genomic_DNA"/>
</dbReference>
<accession>A0A399EPK1</accession>
<evidence type="ECO:0000256" key="1">
    <source>
        <dbReference type="SAM" id="MobiDB-lite"/>
    </source>
</evidence>
<evidence type="ECO:0000313" key="3">
    <source>
        <dbReference type="Proteomes" id="UP000265715"/>
    </source>
</evidence>
<protein>
    <submittedName>
        <fullName evidence="2">Uncharacterized protein</fullName>
    </submittedName>
</protein>
<keyword evidence="3" id="KW-1185">Reference proteome</keyword>
<dbReference type="RefSeq" id="WP_119314824.1">
    <property type="nucleotide sequence ID" value="NZ_QXDL01000058.1"/>
</dbReference>